<dbReference type="Proteomes" id="UP000649753">
    <property type="component" value="Unassembled WGS sequence"/>
</dbReference>
<dbReference type="AlphaFoldDB" id="A0A927M5B8"/>
<reference evidence="2" key="1">
    <citation type="submission" date="2020-10" db="EMBL/GenBank/DDBJ databases">
        <title>Sequencing the genomes of 1000 actinobacteria strains.</title>
        <authorList>
            <person name="Klenk H.-P."/>
        </authorList>
    </citation>
    <scope>NUCLEOTIDE SEQUENCE</scope>
    <source>
        <strain evidence="2">DSM 46832</strain>
    </source>
</reference>
<accession>A0A927M5B8</accession>
<proteinExistence type="predicted"/>
<name>A0A927M5B8_9ACTN</name>
<feature type="compositionally biased region" description="Pro residues" evidence="1">
    <location>
        <begin position="77"/>
        <end position="93"/>
    </location>
</feature>
<evidence type="ECO:0000313" key="2">
    <source>
        <dbReference type="EMBL" id="MBE1488448.1"/>
    </source>
</evidence>
<dbReference type="EMBL" id="JADBEB010000001">
    <property type="protein sequence ID" value="MBE1488448.1"/>
    <property type="molecule type" value="Genomic_DNA"/>
</dbReference>
<feature type="compositionally biased region" description="Low complexity" evidence="1">
    <location>
        <begin position="94"/>
        <end position="109"/>
    </location>
</feature>
<feature type="region of interest" description="Disordered" evidence="1">
    <location>
        <begin position="1"/>
        <end position="25"/>
    </location>
</feature>
<keyword evidence="3" id="KW-1185">Reference proteome</keyword>
<organism evidence="2 3">
    <name type="scientific">Plantactinospora soyae</name>
    <dbReference type="NCBI Taxonomy" id="1544732"/>
    <lineage>
        <taxon>Bacteria</taxon>
        <taxon>Bacillati</taxon>
        <taxon>Actinomycetota</taxon>
        <taxon>Actinomycetes</taxon>
        <taxon>Micromonosporales</taxon>
        <taxon>Micromonosporaceae</taxon>
        <taxon>Plantactinospora</taxon>
    </lineage>
</organism>
<protein>
    <submittedName>
        <fullName evidence="2">Uncharacterized protein</fullName>
    </submittedName>
</protein>
<evidence type="ECO:0000313" key="3">
    <source>
        <dbReference type="Proteomes" id="UP000649753"/>
    </source>
</evidence>
<dbReference type="RefSeq" id="WP_192768109.1">
    <property type="nucleotide sequence ID" value="NZ_JADBEB010000001.1"/>
</dbReference>
<gene>
    <name evidence="2" type="ORF">H4W31_004086</name>
</gene>
<comment type="caution">
    <text evidence="2">The sequence shown here is derived from an EMBL/GenBank/DDBJ whole genome shotgun (WGS) entry which is preliminary data.</text>
</comment>
<sequence>MRRRAARIAPLGRAGNTLGTAPPPGRVGRTALGLLVGAVLVAGCGSAPVAPLPGRWPSPSPAGPATGISVSGSAPGPSVPPPPTTPPPAPLPVTTPRRTRTAAATSPSTDLSPACLPRVIYPVDGSDHALLPKALCLTVASILRVQNVGPGTVTATPADRVAQHYEAGVIECRLLSPGSVRVEITSEAGSHTITVLVVE</sequence>
<feature type="region of interest" description="Disordered" evidence="1">
    <location>
        <begin position="55"/>
        <end position="109"/>
    </location>
</feature>
<evidence type="ECO:0000256" key="1">
    <source>
        <dbReference type="SAM" id="MobiDB-lite"/>
    </source>
</evidence>